<evidence type="ECO:0000313" key="1">
    <source>
        <dbReference type="EMBL" id="SAK69809.1"/>
    </source>
</evidence>
<protein>
    <submittedName>
        <fullName evidence="1">Uncharacterized protein</fullName>
    </submittedName>
</protein>
<dbReference type="RefSeq" id="WP_232477694.1">
    <property type="nucleotide sequence ID" value="NZ_FCOX02000011.1"/>
</dbReference>
<name>A0A158BIC6_9BURK</name>
<keyword evidence="2" id="KW-1185">Reference proteome</keyword>
<evidence type="ECO:0000313" key="2">
    <source>
        <dbReference type="Proteomes" id="UP000071859"/>
    </source>
</evidence>
<dbReference type="Proteomes" id="UP000071859">
    <property type="component" value="Unassembled WGS sequence"/>
</dbReference>
<accession>A0A158BIC6</accession>
<dbReference type="AlphaFoldDB" id="A0A158BIC6"/>
<organism evidence="1 2">
    <name type="scientific">Caballeronia calidae</name>
    <dbReference type="NCBI Taxonomy" id="1777139"/>
    <lineage>
        <taxon>Bacteria</taxon>
        <taxon>Pseudomonadati</taxon>
        <taxon>Pseudomonadota</taxon>
        <taxon>Betaproteobacteria</taxon>
        <taxon>Burkholderiales</taxon>
        <taxon>Burkholderiaceae</taxon>
        <taxon>Caballeronia</taxon>
    </lineage>
</organism>
<dbReference type="InterPro" id="IPR021946">
    <property type="entry name" value="DUF3563"/>
</dbReference>
<reference evidence="1" key="1">
    <citation type="submission" date="2016-01" db="EMBL/GenBank/DDBJ databases">
        <authorList>
            <person name="Peeters C."/>
        </authorList>
    </citation>
    <scope>NUCLEOTIDE SEQUENCE</scope>
    <source>
        <strain evidence="1">LMG 29321</strain>
    </source>
</reference>
<sequence length="57" mass="6466">MLGYLINVAKDCLLPHLICGTRLLLDRAEHGRRDEWLASSADIGELERRMRACDIDA</sequence>
<comment type="caution">
    <text evidence="1">The sequence shown here is derived from an EMBL/GenBank/DDBJ whole genome shotgun (WGS) entry which is preliminary data.</text>
</comment>
<dbReference type="Pfam" id="PF12086">
    <property type="entry name" value="DUF3563"/>
    <property type="match status" value="1"/>
</dbReference>
<gene>
    <name evidence="1" type="ORF">AWB78_02723</name>
</gene>
<dbReference type="EMBL" id="FCOX02000011">
    <property type="protein sequence ID" value="SAK69809.1"/>
    <property type="molecule type" value="Genomic_DNA"/>
</dbReference>
<proteinExistence type="predicted"/>